<reference evidence="6 7" key="1">
    <citation type="submission" date="2016-10" db="EMBL/GenBank/DDBJ databases">
        <authorList>
            <person name="de Groot N.N."/>
        </authorList>
    </citation>
    <scope>NUCLEOTIDE SEQUENCE [LARGE SCALE GENOMIC DNA]</scope>
    <source>
        <strain evidence="6 7">AR40</strain>
    </source>
</reference>
<dbReference type="eggNOG" id="COG0027">
    <property type="taxonomic scope" value="Bacteria"/>
</dbReference>
<dbReference type="Pfam" id="PF18603">
    <property type="entry name" value="LAL_C2"/>
    <property type="match status" value="1"/>
</dbReference>
<dbReference type="InterPro" id="IPR013815">
    <property type="entry name" value="ATP_grasp_subdomain_1"/>
</dbReference>
<dbReference type="GO" id="GO:0005524">
    <property type="term" value="F:ATP binding"/>
    <property type="evidence" value="ECO:0007669"/>
    <property type="project" value="UniProtKB-UniRule"/>
</dbReference>
<sequence length="399" mass="45047">MAKIMVIAGGDWQIELIKKAKAMGHYVICSNLYEVSPAFPYADACEVCNVLDKEGNLRIAQKYQPDAVISDQSDIAVPTVAYVSEKMGLRGIGTEKARLFTDKGIMREFASKNGINIPKYKVCKNAEDALDMLEEFGRIIIKPLDSQSSRGVFTITSVEELKEHVEETISYSNREKVFLAEEYIDGDEFTIDGLVVNGNHYPLCISVKEMYKQNMNISKTQTYTYSSPNHDYDLLRKTNRDLIMKAGLPFGLTHSEYRSHNGKYYLIEAGARGGGSNLSGKIVPFMSGIDNYEYYIKSVLGETVDEEPLKNLHLPEKKAVIMRFFDFGEGTVKSVEGKDFLLSSKNLIDYQLNVKPGDELKNPRYGRLRPGHFIIGNEDYESLKLEAKEIIDKVRVVFD</sequence>
<protein>
    <submittedName>
        <fullName evidence="6">Carbamoyl-phosphate synthase large subunit</fullName>
    </submittedName>
</protein>
<dbReference type="PROSITE" id="PS50975">
    <property type="entry name" value="ATP_GRASP"/>
    <property type="match status" value="1"/>
</dbReference>
<dbReference type="Proteomes" id="UP000182584">
    <property type="component" value="Unassembled WGS sequence"/>
</dbReference>
<organism evidence="6 7">
    <name type="scientific">Butyrivibrio fibrisolvens</name>
    <dbReference type="NCBI Taxonomy" id="831"/>
    <lineage>
        <taxon>Bacteria</taxon>
        <taxon>Bacillati</taxon>
        <taxon>Bacillota</taxon>
        <taxon>Clostridia</taxon>
        <taxon>Lachnospirales</taxon>
        <taxon>Lachnospiraceae</taxon>
        <taxon>Butyrivibrio</taxon>
    </lineage>
</organism>
<feature type="domain" description="ATP-grasp" evidence="5">
    <location>
        <begin position="107"/>
        <end position="300"/>
    </location>
</feature>
<evidence type="ECO:0000256" key="4">
    <source>
        <dbReference type="PROSITE-ProRule" id="PRU00409"/>
    </source>
</evidence>
<dbReference type="GO" id="GO:0016874">
    <property type="term" value="F:ligase activity"/>
    <property type="evidence" value="ECO:0007669"/>
    <property type="project" value="UniProtKB-KW"/>
</dbReference>
<dbReference type="EMBL" id="FOGJ01000027">
    <property type="protein sequence ID" value="SES29126.1"/>
    <property type="molecule type" value="Genomic_DNA"/>
</dbReference>
<dbReference type="GO" id="GO:0046872">
    <property type="term" value="F:metal ion binding"/>
    <property type="evidence" value="ECO:0007669"/>
    <property type="project" value="InterPro"/>
</dbReference>
<gene>
    <name evidence="6" type="ORF">SAMN04487884_12730</name>
</gene>
<dbReference type="Gene3D" id="3.40.50.20">
    <property type="match status" value="1"/>
</dbReference>
<keyword evidence="1" id="KW-0436">Ligase</keyword>
<dbReference type="OrthoDB" id="9803907at2"/>
<dbReference type="Gene3D" id="3.30.470.20">
    <property type="entry name" value="ATP-grasp fold, B domain"/>
    <property type="match status" value="1"/>
</dbReference>
<evidence type="ECO:0000256" key="2">
    <source>
        <dbReference type="ARBA" id="ARBA00022741"/>
    </source>
</evidence>
<name>A0A1H9W593_BUTFI</name>
<dbReference type="RefSeq" id="WP_074758132.1">
    <property type="nucleotide sequence ID" value="NZ_FOGJ01000027.1"/>
</dbReference>
<dbReference type="InterPro" id="IPR011761">
    <property type="entry name" value="ATP-grasp"/>
</dbReference>
<dbReference type="SMART" id="SM01209">
    <property type="entry name" value="GARS_A"/>
    <property type="match status" value="1"/>
</dbReference>
<dbReference type="SUPFAM" id="SSF56059">
    <property type="entry name" value="Glutathione synthetase ATP-binding domain-like"/>
    <property type="match status" value="1"/>
</dbReference>
<dbReference type="Gene3D" id="3.30.1490.20">
    <property type="entry name" value="ATP-grasp fold, A domain"/>
    <property type="match status" value="1"/>
</dbReference>
<evidence type="ECO:0000313" key="6">
    <source>
        <dbReference type="EMBL" id="SES29126.1"/>
    </source>
</evidence>
<dbReference type="SUPFAM" id="SSF52440">
    <property type="entry name" value="PreATP-grasp domain"/>
    <property type="match status" value="1"/>
</dbReference>
<dbReference type="InterPro" id="IPR016185">
    <property type="entry name" value="PreATP-grasp_dom_sf"/>
</dbReference>
<accession>A0A1H9W593</accession>
<dbReference type="InterPro" id="IPR040570">
    <property type="entry name" value="LAL_C2"/>
</dbReference>
<evidence type="ECO:0000313" key="7">
    <source>
        <dbReference type="Proteomes" id="UP000182584"/>
    </source>
</evidence>
<dbReference type="InterPro" id="IPR052032">
    <property type="entry name" value="ATP-dep_AA_Ligase"/>
</dbReference>
<keyword evidence="3 4" id="KW-0067">ATP-binding</keyword>
<evidence type="ECO:0000259" key="5">
    <source>
        <dbReference type="PROSITE" id="PS50975"/>
    </source>
</evidence>
<dbReference type="AlphaFoldDB" id="A0A1H9W593"/>
<evidence type="ECO:0000256" key="3">
    <source>
        <dbReference type="ARBA" id="ARBA00022840"/>
    </source>
</evidence>
<keyword evidence="2 4" id="KW-0547">Nucleotide-binding</keyword>
<evidence type="ECO:0000256" key="1">
    <source>
        <dbReference type="ARBA" id="ARBA00022598"/>
    </source>
</evidence>
<dbReference type="Pfam" id="PF13535">
    <property type="entry name" value="ATP-grasp_4"/>
    <property type="match status" value="1"/>
</dbReference>
<dbReference type="PANTHER" id="PTHR43585:SF2">
    <property type="entry name" value="ATP-GRASP ENZYME FSQD"/>
    <property type="match status" value="1"/>
</dbReference>
<proteinExistence type="predicted"/>
<dbReference type="PANTHER" id="PTHR43585">
    <property type="entry name" value="FUMIPYRROLE BIOSYNTHESIS PROTEIN C"/>
    <property type="match status" value="1"/>
</dbReference>